<dbReference type="Pfam" id="PF02620">
    <property type="entry name" value="YceD"/>
    <property type="match status" value="1"/>
</dbReference>
<comment type="function">
    <text evidence="1">Plays a role in synthesis, processing and/or stability of 23S rRNA.</text>
</comment>
<organism evidence="7">
    <name type="scientific">marine metagenome</name>
    <dbReference type="NCBI Taxonomy" id="408172"/>
    <lineage>
        <taxon>unclassified sequences</taxon>
        <taxon>metagenomes</taxon>
        <taxon>ecological metagenomes</taxon>
    </lineage>
</organism>
<feature type="compositionally biased region" description="Basic and acidic residues" evidence="6">
    <location>
        <begin position="156"/>
        <end position="165"/>
    </location>
</feature>
<evidence type="ECO:0000256" key="4">
    <source>
        <dbReference type="ARBA" id="ARBA00022517"/>
    </source>
</evidence>
<dbReference type="GO" id="GO:0005829">
    <property type="term" value="C:cytosol"/>
    <property type="evidence" value="ECO:0007669"/>
    <property type="project" value="TreeGrafter"/>
</dbReference>
<sequence>MTDGALPVYVDTRKIFLQQTQIDGTVALERLSRFRSALASDTASISARLQFSVNKSGQKLIGGQLSADVEVCCQRCLQPYVINLTDDINLVLSSNEAVAAGQLGSKLEPWICEDYRLDLANVVEEQLILCMPIVNYHPGENCLDRLDYKKQGENQKNLAESENHTDSTTNPFSALRTLKK</sequence>
<dbReference type="InterPro" id="IPR039255">
    <property type="entry name" value="YceD_bac"/>
</dbReference>
<comment type="similarity">
    <text evidence="2">Belongs to the DUF177 domain family.</text>
</comment>
<dbReference type="AlphaFoldDB" id="A0A381T3T6"/>
<evidence type="ECO:0000256" key="2">
    <source>
        <dbReference type="ARBA" id="ARBA00010740"/>
    </source>
</evidence>
<evidence type="ECO:0000313" key="7">
    <source>
        <dbReference type="EMBL" id="SVA09267.1"/>
    </source>
</evidence>
<evidence type="ECO:0000256" key="6">
    <source>
        <dbReference type="SAM" id="MobiDB-lite"/>
    </source>
</evidence>
<name>A0A381T3T6_9ZZZZ</name>
<dbReference type="EMBL" id="UINC01003790">
    <property type="protein sequence ID" value="SVA09267.1"/>
    <property type="molecule type" value="Genomic_DNA"/>
</dbReference>
<proteinExistence type="inferred from homology"/>
<gene>
    <name evidence="7" type="ORF">METZ01_LOCUS62121</name>
</gene>
<reference evidence="7" key="1">
    <citation type="submission" date="2018-05" db="EMBL/GenBank/DDBJ databases">
        <authorList>
            <person name="Lanie J.A."/>
            <person name="Ng W.-L."/>
            <person name="Kazmierczak K.M."/>
            <person name="Andrzejewski T.M."/>
            <person name="Davidsen T.M."/>
            <person name="Wayne K.J."/>
            <person name="Tettelin H."/>
            <person name="Glass J.I."/>
            <person name="Rusch D."/>
            <person name="Podicherti R."/>
            <person name="Tsui H.-C.T."/>
            <person name="Winkler M.E."/>
        </authorList>
    </citation>
    <scope>NUCLEOTIDE SEQUENCE</scope>
</reference>
<dbReference type="GO" id="GO:0042254">
    <property type="term" value="P:ribosome biogenesis"/>
    <property type="evidence" value="ECO:0007669"/>
    <property type="project" value="UniProtKB-KW"/>
</dbReference>
<evidence type="ECO:0000256" key="3">
    <source>
        <dbReference type="ARBA" id="ARBA00015716"/>
    </source>
</evidence>
<evidence type="ECO:0000256" key="1">
    <source>
        <dbReference type="ARBA" id="ARBA00002868"/>
    </source>
</evidence>
<dbReference type="InterPro" id="IPR003772">
    <property type="entry name" value="YceD"/>
</dbReference>
<dbReference type="PANTHER" id="PTHR38099:SF1">
    <property type="entry name" value="LARGE RIBOSOMAL RNA SUBUNIT ACCUMULATION PROTEIN YCED"/>
    <property type="match status" value="1"/>
</dbReference>
<feature type="region of interest" description="Disordered" evidence="6">
    <location>
        <begin position="156"/>
        <end position="180"/>
    </location>
</feature>
<evidence type="ECO:0000256" key="5">
    <source>
        <dbReference type="ARBA" id="ARBA00031841"/>
    </source>
</evidence>
<dbReference type="PANTHER" id="PTHR38099">
    <property type="entry name" value="LARGE RIBOSOMAL RNA SUBUNIT ACCUMULATION PROTEIN YCED"/>
    <property type="match status" value="1"/>
</dbReference>
<keyword evidence="4" id="KW-0690">Ribosome biogenesis</keyword>
<protein>
    <recommendedName>
        <fullName evidence="3">Large ribosomal RNA subunit accumulation protein YceD</fullName>
    </recommendedName>
    <alternativeName>
        <fullName evidence="5">23S rRNA accumulation protein YceD</fullName>
    </alternativeName>
</protein>
<accession>A0A381T3T6</accession>